<keyword evidence="2" id="KW-1185">Reference proteome</keyword>
<dbReference type="AlphaFoldDB" id="A0A4Y8KJX4"/>
<organism evidence="1 2">
    <name type="scientific">Cryobacterium psychrophilum</name>
    <dbReference type="NCBI Taxonomy" id="41988"/>
    <lineage>
        <taxon>Bacteria</taxon>
        <taxon>Bacillati</taxon>
        <taxon>Actinomycetota</taxon>
        <taxon>Actinomycetes</taxon>
        <taxon>Micrococcales</taxon>
        <taxon>Microbacteriaceae</taxon>
        <taxon>Cryobacterium</taxon>
    </lineage>
</organism>
<comment type="caution">
    <text evidence="1">The sequence shown here is derived from an EMBL/GenBank/DDBJ whole genome shotgun (WGS) entry which is preliminary data.</text>
</comment>
<evidence type="ECO:0000313" key="1">
    <source>
        <dbReference type="EMBL" id="TFD76544.1"/>
    </source>
</evidence>
<dbReference type="GO" id="GO:0016740">
    <property type="term" value="F:transferase activity"/>
    <property type="evidence" value="ECO:0007669"/>
    <property type="project" value="UniProtKB-KW"/>
</dbReference>
<dbReference type="SUPFAM" id="SSF53756">
    <property type="entry name" value="UDP-Glycosyltransferase/glycogen phosphorylase"/>
    <property type="match status" value="1"/>
</dbReference>
<sequence>MASAFAGPRRTGPQRIGTRARLYRTVRSAHLERAHELAPATIVYRTVRYDFEDSLADGLNLVQAGPVRAAWLLVRSPVRELEVTEPLMLSNVAATALAITGLRLRALVGGPRTRVVSYLIENANALAGQVAVREIPRRAVTAALARYIWKNLDRVVFGTDAARLTYESAWGVPRGLTRSTLIPALPAPCTCAGTDPPEERSEGVIFLGALAARKGVPELLLAWPLVVARLPAARLTIVGKGELESVVRQAAAADPTIEVVVDPSRENIHRLLRRSAVLTLPSQPTRTWREQVGLPIVEGLAHGCSVVTTSQTGLAAWLEQNGHAVVEANGAPQLLADAIIMTVLKGRPASSVTASLPDGDGRLAADAWLFEG</sequence>
<keyword evidence="1" id="KW-0808">Transferase</keyword>
<gene>
    <name evidence="1" type="ORF">E3T53_13650</name>
</gene>
<proteinExistence type="predicted"/>
<dbReference type="OrthoDB" id="3371840at2"/>
<reference evidence="1 2" key="1">
    <citation type="submission" date="2019-03" db="EMBL/GenBank/DDBJ databases">
        <title>Genomics of glacier-inhabiting Cryobacterium strains.</title>
        <authorList>
            <person name="Liu Q."/>
            <person name="Xin Y.-H."/>
        </authorList>
    </citation>
    <scope>NUCLEOTIDE SEQUENCE [LARGE SCALE GENOMIC DNA]</scope>
    <source>
        <strain evidence="1 2">CGMCC 1.4292</strain>
    </source>
</reference>
<dbReference type="PANTHER" id="PTHR12526">
    <property type="entry name" value="GLYCOSYLTRANSFERASE"/>
    <property type="match status" value="1"/>
</dbReference>
<dbReference type="Gene3D" id="3.40.50.2000">
    <property type="entry name" value="Glycogen Phosphorylase B"/>
    <property type="match status" value="2"/>
</dbReference>
<accession>A0A4Y8KJX4</accession>
<dbReference type="Pfam" id="PF13692">
    <property type="entry name" value="Glyco_trans_1_4"/>
    <property type="match status" value="1"/>
</dbReference>
<dbReference type="EMBL" id="SOHQ01000037">
    <property type="protein sequence ID" value="TFD76544.1"/>
    <property type="molecule type" value="Genomic_DNA"/>
</dbReference>
<protein>
    <submittedName>
        <fullName evidence="1">Glycosyltransferase</fullName>
    </submittedName>
</protein>
<name>A0A4Y8KJX4_9MICO</name>
<evidence type="ECO:0000313" key="2">
    <source>
        <dbReference type="Proteomes" id="UP000298218"/>
    </source>
</evidence>
<dbReference type="Proteomes" id="UP000298218">
    <property type="component" value="Unassembled WGS sequence"/>
</dbReference>
<dbReference type="CDD" id="cd03801">
    <property type="entry name" value="GT4_PimA-like"/>
    <property type="match status" value="1"/>
</dbReference>